<dbReference type="InterPro" id="IPR000210">
    <property type="entry name" value="BTB/POZ_dom"/>
</dbReference>
<dbReference type="InterPro" id="IPR028325">
    <property type="entry name" value="VG_K_chnl"/>
</dbReference>
<sequence>MAAGVAAWLPFARAAAIGWMPVASGPMPAPPRQERKRTQDALIVLNVSGTQFQTWQDTLERYPDTLLGSSERDFFYHPESQQYFFDRDPDIFRHILNFYRTGKLHYPRQECISAYDEELFPHHSLSFFSPNSSPLSLLLLPGKFWCGREDTVLGTVLGLSLLCVCWACVCVGRGGAD</sequence>
<evidence type="ECO:0000256" key="8">
    <source>
        <dbReference type="SAM" id="SignalP"/>
    </source>
</evidence>
<evidence type="ECO:0000256" key="3">
    <source>
        <dbReference type="ARBA" id="ARBA00022692"/>
    </source>
</evidence>
<dbReference type="Pfam" id="PF11601">
    <property type="entry name" value="Shal-type"/>
    <property type="match status" value="1"/>
</dbReference>
<dbReference type="SMART" id="SM00225">
    <property type="entry name" value="BTB"/>
    <property type="match status" value="1"/>
</dbReference>
<keyword evidence="2" id="KW-0813">Transport</keyword>
<dbReference type="Gene3D" id="3.30.710.10">
    <property type="entry name" value="Potassium Channel Kv1.1, Chain A"/>
    <property type="match status" value="1"/>
</dbReference>
<dbReference type="GO" id="GO:0051260">
    <property type="term" value="P:protein homooligomerization"/>
    <property type="evidence" value="ECO:0007669"/>
    <property type="project" value="InterPro"/>
</dbReference>
<dbReference type="InterPro" id="IPR003131">
    <property type="entry name" value="T1-type_BTB"/>
</dbReference>
<evidence type="ECO:0000256" key="4">
    <source>
        <dbReference type="ARBA" id="ARBA00022989"/>
    </source>
</evidence>
<dbReference type="PANTHER" id="PTHR11537">
    <property type="entry name" value="VOLTAGE-GATED POTASSIUM CHANNEL"/>
    <property type="match status" value="1"/>
</dbReference>
<reference evidence="10" key="3">
    <citation type="submission" date="2025-09" db="UniProtKB">
        <authorList>
            <consortium name="Ensembl"/>
        </authorList>
    </citation>
    <scope>IDENTIFICATION</scope>
    <source>
        <strain evidence="10">Glennie</strain>
    </source>
</reference>
<evidence type="ECO:0000259" key="9">
    <source>
        <dbReference type="SMART" id="SM00225"/>
    </source>
</evidence>
<keyword evidence="8" id="KW-0732">Signal</keyword>
<keyword evidence="6" id="KW-0472">Membrane</keyword>
<dbReference type="InterPro" id="IPR011333">
    <property type="entry name" value="SKP1/BTB/POZ_sf"/>
</dbReference>
<proteinExistence type="predicted"/>
<protein>
    <recommendedName>
        <fullName evidence="9">BTB domain-containing protein</fullName>
    </recommendedName>
</protein>
<organism evidence="10 11">
    <name type="scientific">Ornithorhynchus anatinus</name>
    <name type="common">Duckbill platypus</name>
    <dbReference type="NCBI Taxonomy" id="9258"/>
    <lineage>
        <taxon>Eukaryota</taxon>
        <taxon>Metazoa</taxon>
        <taxon>Chordata</taxon>
        <taxon>Craniata</taxon>
        <taxon>Vertebrata</taxon>
        <taxon>Euteleostomi</taxon>
        <taxon>Mammalia</taxon>
        <taxon>Monotremata</taxon>
        <taxon>Ornithorhynchidae</taxon>
        <taxon>Ornithorhynchus</taxon>
    </lineage>
</organism>
<keyword evidence="5" id="KW-0406">Ion transport</keyword>
<dbReference type="GeneTree" id="ENSGT00940000155472"/>
<dbReference type="Bgee" id="ENSOANG00000039010">
    <property type="expression patterns" value="Expressed in cerebellum and 4 other cell types or tissues"/>
</dbReference>
<reference evidence="10" key="2">
    <citation type="submission" date="2025-08" db="UniProtKB">
        <authorList>
            <consortium name="Ensembl"/>
        </authorList>
    </citation>
    <scope>IDENTIFICATION</scope>
    <source>
        <strain evidence="10">Glennie</strain>
    </source>
</reference>
<accession>A0A6I8PR85</accession>
<keyword evidence="11" id="KW-1185">Reference proteome</keyword>
<evidence type="ECO:0000256" key="6">
    <source>
        <dbReference type="ARBA" id="ARBA00023136"/>
    </source>
</evidence>
<dbReference type="InterPro" id="IPR021645">
    <property type="entry name" value="Shal-type_N"/>
</dbReference>
<keyword evidence="3" id="KW-0812">Transmembrane</keyword>
<keyword evidence="4" id="KW-1133">Transmembrane helix</keyword>
<evidence type="ECO:0000313" key="10">
    <source>
        <dbReference type="Ensembl" id="ENSOANP00000054900.1"/>
    </source>
</evidence>
<comment type="subcellular location">
    <subcellularLocation>
        <location evidence="1">Membrane</location>
        <topology evidence="1">Multi-pass membrane protein</topology>
    </subcellularLocation>
</comment>
<dbReference type="Ensembl" id="ENSOANT00000063416.1">
    <property type="protein sequence ID" value="ENSOANP00000054900.1"/>
    <property type="gene ID" value="ENSOANG00000039010.1"/>
</dbReference>
<dbReference type="Proteomes" id="UP000002279">
    <property type="component" value="Chromosome 10"/>
</dbReference>
<evidence type="ECO:0000313" key="11">
    <source>
        <dbReference type="Proteomes" id="UP000002279"/>
    </source>
</evidence>
<dbReference type="InParanoid" id="A0A6I8PR85"/>
<dbReference type="GO" id="GO:0008076">
    <property type="term" value="C:voltage-gated potassium channel complex"/>
    <property type="evidence" value="ECO:0007669"/>
    <property type="project" value="InterPro"/>
</dbReference>
<dbReference type="InterPro" id="IPR003974">
    <property type="entry name" value="K_chnl_volt-dep_Kv3"/>
</dbReference>
<dbReference type="PANTHER" id="PTHR11537:SF265">
    <property type="entry name" value="POTASSIUM VOLTAGE-GATED CHANNEL SUBFAMILY D MEMBER 2"/>
    <property type="match status" value="1"/>
</dbReference>
<evidence type="ECO:0000256" key="7">
    <source>
        <dbReference type="ARBA" id="ARBA00023303"/>
    </source>
</evidence>
<evidence type="ECO:0000256" key="2">
    <source>
        <dbReference type="ARBA" id="ARBA00022448"/>
    </source>
</evidence>
<evidence type="ECO:0000256" key="5">
    <source>
        <dbReference type="ARBA" id="ARBA00023065"/>
    </source>
</evidence>
<feature type="chain" id="PRO_5026048571" description="BTB domain-containing protein" evidence="8">
    <location>
        <begin position="17"/>
        <end position="177"/>
    </location>
</feature>
<dbReference type="PRINTS" id="PR01498">
    <property type="entry name" value="SHAWCHANNEL"/>
</dbReference>
<evidence type="ECO:0000256" key="1">
    <source>
        <dbReference type="ARBA" id="ARBA00004141"/>
    </source>
</evidence>
<dbReference type="Pfam" id="PF02214">
    <property type="entry name" value="BTB_2"/>
    <property type="match status" value="1"/>
</dbReference>
<dbReference type="OMA" id="GMSYATI"/>
<feature type="signal peptide" evidence="8">
    <location>
        <begin position="1"/>
        <end position="16"/>
    </location>
</feature>
<reference evidence="10 11" key="1">
    <citation type="journal article" date="2008" name="Nature">
        <title>Genome analysis of the platypus reveals unique signatures of evolution.</title>
        <authorList>
            <person name="Warren W.C."/>
            <person name="Hillier L.W."/>
            <person name="Marshall Graves J.A."/>
            <person name="Birney E."/>
            <person name="Ponting C.P."/>
            <person name="Grutzner F."/>
            <person name="Belov K."/>
            <person name="Miller W."/>
            <person name="Clarke L."/>
            <person name="Chinwalla A.T."/>
            <person name="Yang S.P."/>
            <person name="Heger A."/>
            <person name="Locke D.P."/>
            <person name="Miethke P."/>
            <person name="Waters P.D."/>
            <person name="Veyrunes F."/>
            <person name="Fulton L."/>
            <person name="Fulton B."/>
            <person name="Graves T."/>
            <person name="Wallis J."/>
            <person name="Puente X.S."/>
            <person name="Lopez-Otin C."/>
            <person name="Ordonez G.R."/>
            <person name="Eichler E.E."/>
            <person name="Chen L."/>
            <person name="Cheng Z."/>
            <person name="Deakin J.E."/>
            <person name="Alsop A."/>
            <person name="Thompson K."/>
            <person name="Kirby P."/>
            <person name="Papenfuss A.T."/>
            <person name="Wakefield M.J."/>
            <person name="Olender T."/>
            <person name="Lancet D."/>
            <person name="Huttley G.A."/>
            <person name="Smit A.F."/>
            <person name="Pask A."/>
            <person name="Temple-Smith P."/>
            <person name="Batzer M.A."/>
            <person name="Walker J.A."/>
            <person name="Konkel M.K."/>
            <person name="Harris R.S."/>
            <person name="Whittington C.M."/>
            <person name="Wong E.S."/>
            <person name="Gemmell N.J."/>
            <person name="Buschiazzo E."/>
            <person name="Vargas Jentzsch I.M."/>
            <person name="Merkel A."/>
            <person name="Schmitz J."/>
            <person name="Zemann A."/>
            <person name="Churakov G."/>
            <person name="Kriegs J.O."/>
            <person name="Brosius J."/>
            <person name="Murchison E.P."/>
            <person name="Sachidanandam R."/>
            <person name="Smith C."/>
            <person name="Hannon G.J."/>
            <person name="Tsend-Ayush E."/>
            <person name="McMillan D."/>
            <person name="Attenborough R."/>
            <person name="Rens W."/>
            <person name="Ferguson-Smith M."/>
            <person name="Lefevre C.M."/>
            <person name="Sharp J.A."/>
            <person name="Nicholas K.R."/>
            <person name="Ray D.A."/>
            <person name="Kube M."/>
            <person name="Reinhardt R."/>
            <person name="Pringle T.H."/>
            <person name="Taylor J."/>
            <person name="Jones R.C."/>
            <person name="Nixon B."/>
            <person name="Dacheux J.L."/>
            <person name="Niwa H."/>
            <person name="Sekita Y."/>
            <person name="Huang X."/>
            <person name="Stark A."/>
            <person name="Kheradpour P."/>
            <person name="Kellis M."/>
            <person name="Flicek P."/>
            <person name="Chen Y."/>
            <person name="Webber C."/>
            <person name="Hardison R."/>
            <person name="Nelson J."/>
            <person name="Hallsworth-Pepin K."/>
            <person name="Delehaunty K."/>
            <person name="Markovic C."/>
            <person name="Minx P."/>
            <person name="Feng Y."/>
            <person name="Kremitzki C."/>
            <person name="Mitreva M."/>
            <person name="Glasscock J."/>
            <person name="Wylie T."/>
            <person name="Wohldmann P."/>
            <person name="Thiru P."/>
            <person name="Nhan M.N."/>
            <person name="Pohl C.S."/>
            <person name="Smith S.M."/>
            <person name="Hou S."/>
            <person name="Nefedov M."/>
            <person name="de Jong P.J."/>
            <person name="Renfree M.B."/>
            <person name="Mardis E.R."/>
            <person name="Wilson R.K."/>
        </authorList>
    </citation>
    <scope>NUCLEOTIDE SEQUENCE [LARGE SCALE GENOMIC DNA]</scope>
    <source>
        <strain evidence="10 11">Glennie</strain>
    </source>
</reference>
<dbReference type="GO" id="GO:0005249">
    <property type="term" value="F:voltage-gated potassium channel activity"/>
    <property type="evidence" value="ECO:0007669"/>
    <property type="project" value="InterPro"/>
</dbReference>
<dbReference type="AlphaFoldDB" id="A0A6I8PR85"/>
<keyword evidence="7" id="KW-0407">Ion channel</keyword>
<name>A0A6I8PR85_ORNAN</name>
<dbReference type="SUPFAM" id="SSF54695">
    <property type="entry name" value="POZ domain"/>
    <property type="match status" value="1"/>
</dbReference>
<feature type="domain" description="BTB" evidence="9">
    <location>
        <begin position="41"/>
        <end position="132"/>
    </location>
</feature>